<dbReference type="EMBL" id="BMED01000001">
    <property type="protein sequence ID" value="GGC58227.1"/>
    <property type="molecule type" value="Genomic_DNA"/>
</dbReference>
<dbReference type="InterPro" id="IPR050356">
    <property type="entry name" value="SulA_CellDiv_inhibitor"/>
</dbReference>
<gene>
    <name evidence="4" type="ORF">GCM10011396_01330</name>
</gene>
<dbReference type="InterPro" id="IPR043128">
    <property type="entry name" value="Rev_trsase/Diguanyl_cyclase"/>
</dbReference>
<dbReference type="Pfam" id="PF00817">
    <property type="entry name" value="IMS"/>
    <property type="match status" value="1"/>
</dbReference>
<proteinExistence type="inferred from homology"/>
<dbReference type="GO" id="GO:0006281">
    <property type="term" value="P:DNA repair"/>
    <property type="evidence" value="ECO:0007669"/>
    <property type="project" value="InterPro"/>
</dbReference>
<feature type="domain" description="UmuC" evidence="3">
    <location>
        <begin position="5"/>
        <end position="117"/>
    </location>
</feature>
<dbReference type="AlphaFoldDB" id="A0A916U3J8"/>
<name>A0A916U3J8_9BURK</name>
<accession>A0A916U3J8</accession>
<keyword evidence="2" id="KW-0227">DNA damage</keyword>
<sequence length="465" mass="51909">MLDQNRVSAMSALARAAGVQADMRRGGVQMLLPDAIFHQRDTAREQEALHKVAMALLQYSPQVAEAEDATVLIDIGASLRLFGGIRSLCRRISQTMLALGLSAEMGCAITARGAWLLAHNAALGKRRGRKRSLSMKTLLPMLDRLPLALLPAASPWLGWLHGIACRRLGHLRQLPRPGLQRRCGKELLQTLDCAYGDENELFSWIEAPPGFRARTELPDRMEHAEHILLFAHSLLVQLTGWLTAKQLAVTKITVQLEHERGRQAIPPTSMLIALAEATWREEHLLRLLKERLAHLDLAAPVIAVSLEASQVEAMQAPSDSLFPEPGGSVEDHHRLVELLVARLGADNVLHAAPQADHRPEVANAWVPVLQKSKPASLPAQLVRPAWLFAKPIALMLRDHRPFYHSRLKLVSPAERIEAGWWNGQLVTRDYHIAEGEDHVHYWIYKERIGKLEGEHTVWYVQGVFG</sequence>
<keyword evidence="5" id="KW-1185">Reference proteome</keyword>
<evidence type="ECO:0000313" key="5">
    <source>
        <dbReference type="Proteomes" id="UP000637423"/>
    </source>
</evidence>
<protein>
    <recommendedName>
        <fullName evidence="3">UmuC domain-containing protein</fullName>
    </recommendedName>
</protein>
<evidence type="ECO:0000259" key="3">
    <source>
        <dbReference type="Pfam" id="PF00817"/>
    </source>
</evidence>
<comment type="caution">
    <text evidence="4">The sequence shown here is derived from an EMBL/GenBank/DDBJ whole genome shotgun (WGS) entry which is preliminary data.</text>
</comment>
<dbReference type="InterPro" id="IPR001126">
    <property type="entry name" value="UmuC"/>
</dbReference>
<evidence type="ECO:0000313" key="4">
    <source>
        <dbReference type="EMBL" id="GGC58227.1"/>
    </source>
</evidence>
<dbReference type="SUPFAM" id="SSF56672">
    <property type="entry name" value="DNA/RNA polymerases"/>
    <property type="match status" value="1"/>
</dbReference>
<comment type="similarity">
    <text evidence="1">Belongs to the DNA polymerase type-Y family.</text>
</comment>
<evidence type="ECO:0000256" key="2">
    <source>
        <dbReference type="ARBA" id="ARBA00022763"/>
    </source>
</evidence>
<organism evidence="4 5">
    <name type="scientific">Undibacterium terreum</name>
    <dbReference type="NCBI Taxonomy" id="1224302"/>
    <lineage>
        <taxon>Bacteria</taxon>
        <taxon>Pseudomonadati</taxon>
        <taxon>Pseudomonadota</taxon>
        <taxon>Betaproteobacteria</taxon>
        <taxon>Burkholderiales</taxon>
        <taxon>Oxalobacteraceae</taxon>
        <taxon>Undibacterium</taxon>
    </lineage>
</organism>
<dbReference type="PANTHER" id="PTHR35369">
    <property type="entry name" value="BLR3025 PROTEIN-RELATED"/>
    <property type="match status" value="1"/>
</dbReference>
<reference evidence="4" key="2">
    <citation type="submission" date="2020-09" db="EMBL/GenBank/DDBJ databases">
        <authorList>
            <person name="Sun Q."/>
            <person name="Zhou Y."/>
        </authorList>
    </citation>
    <scope>NUCLEOTIDE SEQUENCE</scope>
    <source>
        <strain evidence="4">CGMCC 1.10998</strain>
    </source>
</reference>
<dbReference type="CDD" id="cd03468">
    <property type="entry name" value="PolY_like"/>
    <property type="match status" value="1"/>
</dbReference>
<dbReference type="InterPro" id="IPR043502">
    <property type="entry name" value="DNA/RNA_pol_sf"/>
</dbReference>
<evidence type="ECO:0000256" key="1">
    <source>
        <dbReference type="ARBA" id="ARBA00010945"/>
    </source>
</evidence>
<reference evidence="4" key="1">
    <citation type="journal article" date="2014" name="Int. J. Syst. Evol. Microbiol.">
        <title>Complete genome sequence of Corynebacterium casei LMG S-19264T (=DSM 44701T), isolated from a smear-ripened cheese.</title>
        <authorList>
            <consortium name="US DOE Joint Genome Institute (JGI-PGF)"/>
            <person name="Walter F."/>
            <person name="Albersmeier A."/>
            <person name="Kalinowski J."/>
            <person name="Ruckert C."/>
        </authorList>
    </citation>
    <scope>NUCLEOTIDE SEQUENCE</scope>
    <source>
        <strain evidence="4">CGMCC 1.10998</strain>
    </source>
</reference>
<dbReference type="Gene3D" id="3.40.1170.60">
    <property type="match status" value="1"/>
</dbReference>
<dbReference type="Proteomes" id="UP000637423">
    <property type="component" value="Unassembled WGS sequence"/>
</dbReference>
<dbReference type="PANTHER" id="PTHR35369:SF2">
    <property type="entry name" value="BLR3025 PROTEIN"/>
    <property type="match status" value="1"/>
</dbReference>
<dbReference type="Gene3D" id="3.30.70.270">
    <property type="match status" value="1"/>
</dbReference>